<dbReference type="Proteomes" id="UP000291343">
    <property type="component" value="Unassembled WGS sequence"/>
</dbReference>
<feature type="region of interest" description="Disordered" evidence="1">
    <location>
        <begin position="41"/>
        <end position="87"/>
    </location>
</feature>
<organism evidence="2 3">
    <name type="scientific">Laodelphax striatellus</name>
    <name type="common">Small brown planthopper</name>
    <name type="synonym">Delphax striatella</name>
    <dbReference type="NCBI Taxonomy" id="195883"/>
    <lineage>
        <taxon>Eukaryota</taxon>
        <taxon>Metazoa</taxon>
        <taxon>Ecdysozoa</taxon>
        <taxon>Arthropoda</taxon>
        <taxon>Hexapoda</taxon>
        <taxon>Insecta</taxon>
        <taxon>Pterygota</taxon>
        <taxon>Neoptera</taxon>
        <taxon>Paraneoptera</taxon>
        <taxon>Hemiptera</taxon>
        <taxon>Auchenorrhyncha</taxon>
        <taxon>Fulgoroidea</taxon>
        <taxon>Delphacidae</taxon>
        <taxon>Criomorphinae</taxon>
        <taxon>Laodelphax</taxon>
    </lineage>
</organism>
<proteinExistence type="predicted"/>
<sequence>MEPSGRHFLQMAPLAERQFSHQEECQKTCYQCIIRPESVGSSVAHQSDPLSSRVRQTANVSTHHLTNSSPLPGHQSSPTNRQTSTSGSIISICKCKVLKSATQDFSSRTISQRTPTS</sequence>
<dbReference type="InParanoid" id="A0A482WRL1"/>
<evidence type="ECO:0000256" key="1">
    <source>
        <dbReference type="SAM" id="MobiDB-lite"/>
    </source>
</evidence>
<accession>A0A482WRL1</accession>
<reference evidence="2 3" key="1">
    <citation type="journal article" date="2017" name="Gigascience">
        <title>Genome sequence of the small brown planthopper, Laodelphax striatellus.</title>
        <authorList>
            <person name="Zhu J."/>
            <person name="Jiang F."/>
            <person name="Wang X."/>
            <person name="Yang P."/>
            <person name="Bao Y."/>
            <person name="Zhao W."/>
            <person name="Wang W."/>
            <person name="Lu H."/>
            <person name="Wang Q."/>
            <person name="Cui N."/>
            <person name="Li J."/>
            <person name="Chen X."/>
            <person name="Luo L."/>
            <person name="Yu J."/>
            <person name="Kang L."/>
            <person name="Cui F."/>
        </authorList>
    </citation>
    <scope>NUCLEOTIDE SEQUENCE [LARGE SCALE GENOMIC DNA]</scope>
    <source>
        <strain evidence="2">Lst14</strain>
    </source>
</reference>
<evidence type="ECO:0000313" key="3">
    <source>
        <dbReference type="Proteomes" id="UP000291343"/>
    </source>
</evidence>
<gene>
    <name evidence="2" type="ORF">LSTR_LSTR014734</name>
</gene>
<comment type="caution">
    <text evidence="2">The sequence shown here is derived from an EMBL/GenBank/DDBJ whole genome shotgun (WGS) entry which is preliminary data.</text>
</comment>
<protein>
    <submittedName>
        <fullName evidence="2">Uncharacterized protein</fullName>
    </submittedName>
</protein>
<dbReference type="AlphaFoldDB" id="A0A482WRL1"/>
<dbReference type="EMBL" id="QKKF02027765">
    <property type="protein sequence ID" value="RZF35670.1"/>
    <property type="molecule type" value="Genomic_DNA"/>
</dbReference>
<name>A0A482WRL1_LAOST</name>
<keyword evidence="3" id="KW-1185">Reference proteome</keyword>
<evidence type="ECO:0000313" key="2">
    <source>
        <dbReference type="EMBL" id="RZF35670.1"/>
    </source>
</evidence>